<name>A0A3S1B9E5_9BACI</name>
<reference evidence="3 4" key="1">
    <citation type="submission" date="2018-12" db="EMBL/GenBank/DDBJ databases">
        <title>Bacillus chawlae sp. nov., Bacillus glennii sp. nov., and Bacillus saganii sp. nov. Isolated from the Vehicle Assembly Building at Kennedy Space Center where the Viking Spacecraft were Assembled.</title>
        <authorList>
            <person name="Seuylemezian A."/>
            <person name="Vaishampayan P."/>
        </authorList>
    </citation>
    <scope>NUCLEOTIDE SEQUENCE [LARGE SCALE GENOMIC DNA]</scope>
    <source>
        <strain evidence="3 4">L5</strain>
    </source>
</reference>
<accession>A0A3S1B9E5</accession>
<proteinExistence type="predicted"/>
<keyword evidence="1" id="KW-1133">Transmembrane helix</keyword>
<dbReference type="AlphaFoldDB" id="A0A3S1B9E5"/>
<evidence type="ECO:0000256" key="1">
    <source>
        <dbReference type="SAM" id="Phobius"/>
    </source>
</evidence>
<dbReference type="Proteomes" id="UP000267430">
    <property type="component" value="Unassembled WGS sequence"/>
</dbReference>
<keyword evidence="1" id="KW-0812">Transmembrane</keyword>
<feature type="transmembrane region" description="Helical" evidence="1">
    <location>
        <begin position="58"/>
        <end position="76"/>
    </location>
</feature>
<keyword evidence="1" id="KW-0472">Membrane</keyword>
<dbReference type="InterPro" id="IPR006976">
    <property type="entry name" value="VanZ-like"/>
</dbReference>
<gene>
    <name evidence="3" type="ORF">ELQ35_05395</name>
</gene>
<evidence type="ECO:0000259" key="2">
    <source>
        <dbReference type="Pfam" id="PF04892"/>
    </source>
</evidence>
<keyword evidence="4" id="KW-1185">Reference proteome</keyword>
<sequence length="86" mass="9793">MIARFLPFLLQEIIAASPRIEVNGINVKTITLLTFTVSLSAECIQFYFQIGGFNVDDILLNTLGGLGYWVFMLCNYGKKRCFHRNL</sequence>
<protein>
    <submittedName>
        <fullName evidence="3">VanZ family protein</fullName>
    </submittedName>
</protein>
<dbReference type="EMBL" id="RYZZ01000006">
    <property type="protein sequence ID" value="RUQ31145.1"/>
    <property type="molecule type" value="Genomic_DNA"/>
</dbReference>
<comment type="caution">
    <text evidence="3">The sequence shown here is derived from an EMBL/GenBank/DDBJ whole genome shotgun (WGS) entry which is preliminary data.</text>
</comment>
<evidence type="ECO:0000313" key="3">
    <source>
        <dbReference type="EMBL" id="RUQ31145.1"/>
    </source>
</evidence>
<evidence type="ECO:0000313" key="4">
    <source>
        <dbReference type="Proteomes" id="UP000267430"/>
    </source>
</evidence>
<dbReference type="Pfam" id="PF04892">
    <property type="entry name" value="VanZ"/>
    <property type="match status" value="1"/>
</dbReference>
<dbReference type="OrthoDB" id="4822551at2"/>
<organism evidence="3 4">
    <name type="scientific">Peribacillus cavernae</name>
    <dbReference type="NCBI Taxonomy" id="1674310"/>
    <lineage>
        <taxon>Bacteria</taxon>
        <taxon>Bacillati</taxon>
        <taxon>Bacillota</taxon>
        <taxon>Bacilli</taxon>
        <taxon>Bacillales</taxon>
        <taxon>Bacillaceae</taxon>
        <taxon>Peribacillus</taxon>
    </lineage>
</organism>
<feature type="domain" description="VanZ-like" evidence="2">
    <location>
        <begin position="19"/>
        <end position="74"/>
    </location>
</feature>